<dbReference type="PANTHER" id="PTHR30404:SF0">
    <property type="entry name" value="N-ACETYLMURAMOYL-L-ALANINE AMIDASE AMIC"/>
    <property type="match status" value="1"/>
</dbReference>
<dbReference type="PROSITE" id="PS51781">
    <property type="entry name" value="SH3B"/>
    <property type="match status" value="3"/>
</dbReference>
<keyword evidence="2" id="KW-0961">Cell wall biogenesis/degradation</keyword>
<organism evidence="6 7">
    <name type="scientific">Weizmannia acidilactici</name>
    <dbReference type="NCBI Taxonomy" id="2607726"/>
    <lineage>
        <taxon>Bacteria</taxon>
        <taxon>Bacillati</taxon>
        <taxon>Bacillota</taxon>
        <taxon>Bacilli</taxon>
        <taxon>Bacillales</taxon>
        <taxon>Bacillaceae</taxon>
        <taxon>Heyndrickxia</taxon>
    </lineage>
</organism>
<dbReference type="GO" id="GO:0009253">
    <property type="term" value="P:peptidoglycan catabolic process"/>
    <property type="evidence" value="ECO:0007669"/>
    <property type="project" value="InterPro"/>
</dbReference>
<keyword evidence="7" id="KW-1185">Reference proteome</keyword>
<evidence type="ECO:0000256" key="4">
    <source>
        <dbReference type="SAM" id="SignalP"/>
    </source>
</evidence>
<proteinExistence type="predicted"/>
<dbReference type="GO" id="GO:0071555">
    <property type="term" value="P:cell wall organization"/>
    <property type="evidence" value="ECO:0007669"/>
    <property type="project" value="UniProtKB-KW"/>
</dbReference>
<dbReference type="InterPro" id="IPR050695">
    <property type="entry name" value="N-acetylmuramoyl_amidase_3"/>
</dbReference>
<dbReference type="Pfam" id="PF01520">
    <property type="entry name" value="Amidase_3"/>
    <property type="match status" value="1"/>
</dbReference>
<gene>
    <name evidence="6" type="ORF">BpJC7_00150</name>
</gene>
<feature type="chain" id="PRO_5039519054" evidence="4">
    <location>
        <begin position="24"/>
        <end position="442"/>
    </location>
</feature>
<dbReference type="GO" id="GO:0008745">
    <property type="term" value="F:N-acetylmuramoyl-L-alanine amidase activity"/>
    <property type="evidence" value="ECO:0007669"/>
    <property type="project" value="InterPro"/>
</dbReference>
<feature type="region of interest" description="Disordered" evidence="3">
    <location>
        <begin position="165"/>
        <end position="185"/>
    </location>
</feature>
<dbReference type="CDD" id="cd02696">
    <property type="entry name" value="MurNAc-LAA"/>
    <property type="match status" value="1"/>
</dbReference>
<evidence type="ECO:0000256" key="2">
    <source>
        <dbReference type="ARBA" id="ARBA00023316"/>
    </source>
</evidence>
<feature type="domain" description="SH3b" evidence="5">
    <location>
        <begin position="101"/>
        <end position="163"/>
    </location>
</feature>
<feature type="domain" description="SH3b" evidence="5">
    <location>
        <begin position="187"/>
        <end position="249"/>
    </location>
</feature>
<comment type="caution">
    <text evidence="6">The sequence shown here is derived from an EMBL/GenBank/DDBJ whole genome shotgun (WGS) entry which is preliminary data.</text>
</comment>
<feature type="signal peptide" evidence="4">
    <location>
        <begin position="1"/>
        <end position="23"/>
    </location>
</feature>
<dbReference type="GO" id="GO:0030288">
    <property type="term" value="C:outer membrane-bounded periplasmic space"/>
    <property type="evidence" value="ECO:0007669"/>
    <property type="project" value="TreeGrafter"/>
</dbReference>
<evidence type="ECO:0000256" key="1">
    <source>
        <dbReference type="ARBA" id="ARBA00022801"/>
    </source>
</evidence>
<evidence type="ECO:0000259" key="5">
    <source>
        <dbReference type="PROSITE" id="PS51781"/>
    </source>
</evidence>
<keyword evidence="1" id="KW-0378">Hydrolase</keyword>
<dbReference type="Gene3D" id="3.40.630.40">
    <property type="entry name" value="Zn-dependent exopeptidases"/>
    <property type="match status" value="1"/>
</dbReference>
<dbReference type="RefSeq" id="WP_151705768.1">
    <property type="nucleotide sequence ID" value="NZ_BKZQ01000001.1"/>
</dbReference>
<dbReference type="EMBL" id="BKZQ01000001">
    <property type="protein sequence ID" value="GER68712.1"/>
    <property type="molecule type" value="Genomic_DNA"/>
</dbReference>
<reference evidence="6 7" key="1">
    <citation type="submission" date="2019-09" db="EMBL/GenBank/DDBJ databases">
        <title>Draft genome sequence of Bacillus sp. JC-7.</title>
        <authorList>
            <person name="Tanaka N."/>
            <person name="Shiwa Y."/>
            <person name="Fujita N."/>
            <person name="Tanasupawat S."/>
        </authorList>
    </citation>
    <scope>NUCLEOTIDE SEQUENCE [LARGE SCALE GENOMIC DNA]</scope>
    <source>
        <strain evidence="6 7">JC-7</strain>
    </source>
</reference>
<dbReference type="Gene3D" id="2.30.30.40">
    <property type="entry name" value="SH3 Domains"/>
    <property type="match status" value="3"/>
</dbReference>
<name>A0A5J4J0X6_9BACI</name>
<dbReference type="AlphaFoldDB" id="A0A5J4J0X6"/>
<feature type="domain" description="SH3b" evidence="5">
    <location>
        <begin position="35"/>
        <end position="97"/>
    </location>
</feature>
<accession>A0A5J4J0X6</accession>
<keyword evidence="4" id="KW-0732">Signal</keyword>
<dbReference type="PANTHER" id="PTHR30404">
    <property type="entry name" value="N-ACETYLMURAMOYL-L-ALANINE AMIDASE"/>
    <property type="match status" value="1"/>
</dbReference>
<evidence type="ECO:0000313" key="6">
    <source>
        <dbReference type="EMBL" id="GER68712.1"/>
    </source>
</evidence>
<dbReference type="InterPro" id="IPR002508">
    <property type="entry name" value="MurNAc-LAA_cat"/>
</dbReference>
<evidence type="ECO:0000256" key="3">
    <source>
        <dbReference type="SAM" id="MobiDB-lite"/>
    </source>
</evidence>
<evidence type="ECO:0000313" key="7">
    <source>
        <dbReference type="Proteomes" id="UP000391919"/>
    </source>
</evidence>
<dbReference type="SMART" id="SM00287">
    <property type="entry name" value="SH3b"/>
    <property type="match status" value="3"/>
</dbReference>
<protein>
    <submittedName>
        <fullName evidence="6">N-acetylmuramoyl-L-alanine amidase</fullName>
    </submittedName>
</protein>
<dbReference type="InterPro" id="IPR003646">
    <property type="entry name" value="SH3-like_bac-type"/>
</dbReference>
<dbReference type="Proteomes" id="UP000391919">
    <property type="component" value="Unassembled WGS sequence"/>
</dbReference>
<dbReference type="SMART" id="SM00646">
    <property type="entry name" value="Ami_3"/>
    <property type="match status" value="1"/>
</dbReference>
<dbReference type="Pfam" id="PF08239">
    <property type="entry name" value="SH3_3"/>
    <property type="match status" value="3"/>
</dbReference>
<sequence>MAKARRILLLSAVAFLISLCALPQPNERAYAATSLGQYQVTATALYMRKGPSKNYSSIALLKKGTKVTVYSIKNGWAYISYGGKKGYASSQYLKKVAAASLGTYTVTATSLYMRKGPGKNYGTIALLKKGTKVTVYSIKNSWAYIQYGSKKGYASSKYLKKYTKTGSTASSSGTTGSTTPSTGPSSYQYEVVTASALNLRKSPGSGSTILKVLYYGDKVKVYSVSNGWAYVAYGTAKGYVSASYLLNLNGKTICIDAGHGGSDPGASGKLNGSTIYEKTINLAVALKVQSLLQNSGLKTVMTRTGDTYPTLSQRVSIAKNAKANLFISIHSNTSSSSSAYGVETFYPNNNNGTASRVTNSIKLASYVQARVAAAMGYASGYGNRGYFYKDLHVLRENTMPAILVELGFLSNSTDLKKLASATYQSKNAQAIYDGIIDYYKKN</sequence>
<dbReference type="SUPFAM" id="SSF53187">
    <property type="entry name" value="Zn-dependent exopeptidases"/>
    <property type="match status" value="1"/>
</dbReference>